<dbReference type="OrthoDB" id="5146451at2"/>
<evidence type="ECO:0000313" key="2">
    <source>
        <dbReference type="Proteomes" id="UP000023067"/>
    </source>
</evidence>
<name>Z9JSN7_9MICO</name>
<sequence>MALLDLLCSGDHPSREPAREQLRVASWGGYQLDECDCFLISVPQLPEAARIRHGGGPFSTVDVSRAGEGLGQLDLWVVDGYLHSVDYMTYDDHEMLPDLEDDTLEPLS</sequence>
<comment type="caution">
    <text evidence="1">The sequence shown here is derived from an EMBL/GenBank/DDBJ whole genome shotgun (WGS) entry which is preliminary data.</text>
</comment>
<evidence type="ECO:0000313" key="1">
    <source>
        <dbReference type="EMBL" id="EWS81008.1"/>
    </source>
</evidence>
<gene>
    <name evidence="1" type="ORF">BF93_01065</name>
</gene>
<dbReference type="EMBL" id="JDYK01000010">
    <property type="protein sequence ID" value="EWS81008.1"/>
    <property type="molecule type" value="Genomic_DNA"/>
</dbReference>
<dbReference type="AlphaFoldDB" id="Z9JSN7"/>
<proteinExistence type="predicted"/>
<dbReference type="Proteomes" id="UP000023067">
    <property type="component" value="Unassembled WGS sequence"/>
</dbReference>
<accession>Z9JSN7</accession>
<reference evidence="1 2" key="1">
    <citation type="submission" date="2014-02" db="EMBL/GenBank/DDBJ databases">
        <title>Genome sequence of Brachybacterium phenoliresistens strain W13A50.</title>
        <authorList>
            <person name="Wang X."/>
        </authorList>
    </citation>
    <scope>NUCLEOTIDE SEQUENCE [LARGE SCALE GENOMIC DNA]</scope>
    <source>
        <strain evidence="1 2">W13A50</strain>
    </source>
</reference>
<protein>
    <submittedName>
        <fullName evidence="1">Uncharacterized protein</fullName>
    </submittedName>
</protein>
<organism evidence="1 2">
    <name type="scientific">Brachybacterium phenoliresistens</name>
    <dbReference type="NCBI Taxonomy" id="396014"/>
    <lineage>
        <taxon>Bacteria</taxon>
        <taxon>Bacillati</taxon>
        <taxon>Actinomycetota</taxon>
        <taxon>Actinomycetes</taxon>
        <taxon>Micrococcales</taxon>
        <taxon>Dermabacteraceae</taxon>
        <taxon>Brachybacterium</taxon>
    </lineage>
</organism>
<dbReference type="HOGENOM" id="CLU_1955064_0_0_11"/>
<dbReference type="PATRIC" id="fig|396014.3.peg.2252"/>
<keyword evidence="2" id="KW-1185">Reference proteome</keyword>
<dbReference type="eggNOG" id="ENOG5033395">
    <property type="taxonomic scope" value="Bacteria"/>
</dbReference>
<dbReference type="RefSeq" id="WP_038372726.1">
    <property type="nucleotide sequence ID" value="NZ_KK069995.1"/>
</dbReference>